<name>C0FNF1_9FIRM</name>
<reference evidence="1 2" key="2">
    <citation type="submission" date="2009-03" db="EMBL/GenBank/DDBJ databases">
        <title>Draft genome sequence of Roseburia inulinivorans (DSM 16841).</title>
        <authorList>
            <person name="Sudarsanam P."/>
            <person name="Ley R."/>
            <person name="Guruge J."/>
            <person name="Turnbaugh P.J."/>
            <person name="Mahowald M."/>
            <person name="Liep D."/>
            <person name="Gordon J."/>
        </authorList>
    </citation>
    <scope>NUCLEOTIDE SEQUENCE [LARGE SCALE GENOMIC DNA]</scope>
    <source>
        <strain evidence="1 2">DSM 16841</strain>
    </source>
</reference>
<reference evidence="1 2" key="1">
    <citation type="submission" date="2009-02" db="EMBL/GenBank/DDBJ databases">
        <authorList>
            <person name="Fulton L."/>
            <person name="Clifton S."/>
            <person name="Fulton B."/>
            <person name="Xu J."/>
            <person name="Minx P."/>
            <person name="Pepin K.H."/>
            <person name="Johnson M."/>
            <person name="Bhonagiri V."/>
            <person name="Nash W.E."/>
            <person name="Mardis E.R."/>
            <person name="Wilson R.K."/>
        </authorList>
    </citation>
    <scope>NUCLEOTIDE SEQUENCE [LARGE SCALE GENOMIC DNA]</scope>
    <source>
        <strain evidence="1 2">DSM 16841</strain>
    </source>
</reference>
<evidence type="ECO:0000313" key="2">
    <source>
        <dbReference type="Proteomes" id="UP000003561"/>
    </source>
</evidence>
<proteinExistence type="predicted"/>
<dbReference type="EMBL" id="ACFY01000011">
    <property type="protein sequence ID" value="EEG95877.1"/>
    <property type="molecule type" value="Genomic_DNA"/>
</dbReference>
<protein>
    <submittedName>
        <fullName evidence="1">Uncharacterized protein</fullName>
    </submittedName>
</protein>
<accession>C0FNF1</accession>
<dbReference type="Proteomes" id="UP000003561">
    <property type="component" value="Unassembled WGS sequence"/>
</dbReference>
<gene>
    <name evidence="1" type="ORF">ROSEINA2194_00246</name>
</gene>
<comment type="caution">
    <text evidence="1">The sequence shown here is derived from an EMBL/GenBank/DDBJ whole genome shotgun (WGS) entry which is preliminary data.</text>
</comment>
<dbReference type="RefSeq" id="WP_007882351.1">
    <property type="nucleotide sequence ID" value="NZ_ACFY01000011.1"/>
</dbReference>
<evidence type="ECO:0000313" key="1">
    <source>
        <dbReference type="EMBL" id="EEG95877.1"/>
    </source>
</evidence>
<organism evidence="1 2">
    <name type="scientific">Roseburia inulinivorans DSM 16841</name>
    <dbReference type="NCBI Taxonomy" id="622312"/>
    <lineage>
        <taxon>Bacteria</taxon>
        <taxon>Bacillati</taxon>
        <taxon>Bacillota</taxon>
        <taxon>Clostridia</taxon>
        <taxon>Lachnospirales</taxon>
        <taxon>Lachnospiraceae</taxon>
        <taxon>Roseburia</taxon>
    </lineage>
</organism>
<dbReference type="AlphaFoldDB" id="C0FNF1"/>
<sequence>MERAGIHAEVLHEEPFTTAKDTLDFHVYVMQLKKGVINRKVLIEEISE</sequence>